<reference evidence="3" key="1">
    <citation type="submission" date="2023-06" db="EMBL/GenBank/DDBJ databases">
        <authorList>
            <consortium name="Lawrence Berkeley National Laboratory"/>
            <person name="Ahrendt S."/>
            <person name="Sahu N."/>
            <person name="Indic B."/>
            <person name="Wong-Bajracharya J."/>
            <person name="Merenyi Z."/>
            <person name="Ke H.-M."/>
            <person name="Monk M."/>
            <person name="Kocsube S."/>
            <person name="Drula E."/>
            <person name="Lipzen A."/>
            <person name="Balint B."/>
            <person name="Henrissat B."/>
            <person name="Andreopoulos B."/>
            <person name="Martin F.M."/>
            <person name="Harder C.B."/>
            <person name="Rigling D."/>
            <person name="Ford K.L."/>
            <person name="Foster G.D."/>
            <person name="Pangilinan J."/>
            <person name="Papanicolaou A."/>
            <person name="Barry K."/>
            <person name="LaButti K."/>
            <person name="Viragh M."/>
            <person name="Koriabine M."/>
            <person name="Yan M."/>
            <person name="Riley R."/>
            <person name="Champramary S."/>
            <person name="Plett K.L."/>
            <person name="Tsai I.J."/>
            <person name="Slot J."/>
            <person name="Sipos G."/>
            <person name="Plett J."/>
            <person name="Nagy L.G."/>
            <person name="Grigoriev I.V."/>
        </authorList>
    </citation>
    <scope>NUCLEOTIDE SEQUENCE</scope>
    <source>
        <strain evidence="3">CCBAS 213</strain>
    </source>
</reference>
<evidence type="ECO:0000313" key="4">
    <source>
        <dbReference type="Proteomes" id="UP001175211"/>
    </source>
</evidence>
<dbReference type="GeneID" id="85366663"/>
<keyword evidence="2" id="KW-0472">Membrane</keyword>
<dbReference type="EMBL" id="JAUEPS010000031">
    <property type="protein sequence ID" value="KAK0452121.1"/>
    <property type="molecule type" value="Genomic_DNA"/>
</dbReference>
<dbReference type="Proteomes" id="UP001175211">
    <property type="component" value="Unassembled WGS sequence"/>
</dbReference>
<dbReference type="AlphaFoldDB" id="A0AA39K045"/>
<feature type="transmembrane region" description="Helical" evidence="2">
    <location>
        <begin position="106"/>
        <end position="126"/>
    </location>
</feature>
<sequence length="152" mass="17678">MATRSRIPPPPPAASRPTLASRMPPSSPTHLKLMHPSLFRPGNMHHSSVYPLNAMVVVYRLPRHPPFPAHITPIITQRSLRHQYHCFPLHEASWMLSTLTSRHARLYRILSTFCMLYYISIIFILFDNNTGQSLLGRHREDDERTSPHRLRR</sequence>
<dbReference type="RefSeq" id="XP_060327955.1">
    <property type="nucleotide sequence ID" value="XM_060483115.1"/>
</dbReference>
<evidence type="ECO:0000256" key="2">
    <source>
        <dbReference type="SAM" id="Phobius"/>
    </source>
</evidence>
<organism evidence="3 4">
    <name type="scientific">Armillaria tabescens</name>
    <name type="common">Ringless honey mushroom</name>
    <name type="synonym">Agaricus tabescens</name>
    <dbReference type="NCBI Taxonomy" id="1929756"/>
    <lineage>
        <taxon>Eukaryota</taxon>
        <taxon>Fungi</taxon>
        <taxon>Dikarya</taxon>
        <taxon>Basidiomycota</taxon>
        <taxon>Agaricomycotina</taxon>
        <taxon>Agaricomycetes</taxon>
        <taxon>Agaricomycetidae</taxon>
        <taxon>Agaricales</taxon>
        <taxon>Marasmiineae</taxon>
        <taxon>Physalacriaceae</taxon>
        <taxon>Desarmillaria</taxon>
    </lineage>
</organism>
<protein>
    <submittedName>
        <fullName evidence="3">Uncharacterized protein</fullName>
    </submittedName>
</protein>
<accession>A0AA39K045</accession>
<proteinExistence type="predicted"/>
<evidence type="ECO:0000256" key="1">
    <source>
        <dbReference type="SAM" id="MobiDB-lite"/>
    </source>
</evidence>
<keyword evidence="2" id="KW-0812">Transmembrane</keyword>
<feature type="region of interest" description="Disordered" evidence="1">
    <location>
        <begin position="1"/>
        <end position="28"/>
    </location>
</feature>
<evidence type="ECO:0000313" key="3">
    <source>
        <dbReference type="EMBL" id="KAK0452121.1"/>
    </source>
</evidence>
<keyword evidence="2" id="KW-1133">Transmembrane helix</keyword>
<comment type="caution">
    <text evidence="3">The sequence shown here is derived from an EMBL/GenBank/DDBJ whole genome shotgun (WGS) entry which is preliminary data.</text>
</comment>
<gene>
    <name evidence="3" type="ORF">EV420DRAFT_692782</name>
</gene>
<name>A0AA39K045_ARMTA</name>
<keyword evidence="4" id="KW-1185">Reference proteome</keyword>